<dbReference type="InterPro" id="IPR014839">
    <property type="entry name" value="Crt10"/>
</dbReference>
<reference evidence="3" key="1">
    <citation type="submission" date="2016-05" db="EMBL/GenBank/DDBJ databases">
        <title>Comparative genomics of biotechnologically important yeasts.</title>
        <authorList>
            <consortium name="DOE Joint Genome Institute"/>
            <person name="Riley R."/>
            <person name="Haridas S."/>
            <person name="Wolfe K.H."/>
            <person name="Lopes M.R."/>
            <person name="Hittinger C.T."/>
            <person name="Goker M."/>
            <person name="Salamov A."/>
            <person name="Wisecaver J."/>
            <person name="Long T.M."/>
            <person name="Aerts A.L."/>
            <person name="Barry K."/>
            <person name="Choi C."/>
            <person name="Clum A."/>
            <person name="Coughlan A.Y."/>
            <person name="Deshpande S."/>
            <person name="Douglass A.P."/>
            <person name="Hanson S.J."/>
            <person name="Klenk H.-P."/>
            <person name="Labutti K."/>
            <person name="Lapidus A."/>
            <person name="Lindquist E."/>
            <person name="Lipzen A."/>
            <person name="Meier-Kolthoff J.P."/>
            <person name="Ohm R.A."/>
            <person name="Otillar R.P."/>
            <person name="Pangilinan J."/>
            <person name="Peng Y."/>
            <person name="Rokas A."/>
            <person name="Rosa C.A."/>
            <person name="Scheuner C."/>
            <person name="Sibirny A.A."/>
            <person name="Slot J.C."/>
            <person name="Stielow J.B."/>
            <person name="Sun H."/>
            <person name="Kurtzman C.P."/>
            <person name="Blackwell M."/>
            <person name="Grigoriev I.V."/>
            <person name="Jeffries T.W."/>
        </authorList>
    </citation>
    <scope>NUCLEOTIDE SEQUENCE [LARGE SCALE GENOMIC DNA]</scope>
    <source>
        <strain evidence="3">NRRL Y-2460</strain>
    </source>
</reference>
<name>A0A1E4TXG2_PACTA</name>
<evidence type="ECO:0008006" key="4">
    <source>
        <dbReference type="Google" id="ProtNLM"/>
    </source>
</evidence>
<dbReference type="Proteomes" id="UP000094236">
    <property type="component" value="Unassembled WGS sequence"/>
</dbReference>
<dbReference type="InterPro" id="IPR036322">
    <property type="entry name" value="WD40_repeat_dom_sf"/>
</dbReference>
<evidence type="ECO:0000313" key="3">
    <source>
        <dbReference type="Proteomes" id="UP000094236"/>
    </source>
</evidence>
<dbReference type="Pfam" id="PF08728">
    <property type="entry name" value="CRT10"/>
    <property type="match status" value="2"/>
</dbReference>
<dbReference type="STRING" id="669874.A0A1E4TXG2"/>
<feature type="compositionally biased region" description="Low complexity" evidence="1">
    <location>
        <begin position="31"/>
        <end position="43"/>
    </location>
</feature>
<dbReference type="OrthoDB" id="4068815at2759"/>
<sequence length="926" mass="107615">MSDPAINLLQELASSNRALRDNQLSTPNQDPSSPFISPPSTSNSLCIINSNQQPMDSDERIRRLALKSQDADHRRRFERYLNDCGIKRQSLSVVHSTHELNYIVSELLGSDREYYNNDNDTESFYDENYENEDNDYVNHRLQVERERHFEEFEDADAFYRNYGSGMRIDHRNRNGSLLVRRNDGNVVNFDNLSTAEREAIVNEEINNNENNYHDELAVVDNDDNDFVYIKTDNSANNAEPPDLKLNGPYQLPENPQESFLYWENHSQREKDEYDGKFGCLYNISDFRQLTEDAEWAIKYQPAIKFNDSLDLKFLGIKKLNYEYGKKYKNNLSVVSDKYQILFTAANSEIFLYNFNDLERPNTEPILRFETRLSIITDRDRAASTWPYFPFTINFMKIGIFLNKEVLAVTCDNGRVLIWFTDLLIQEVKHYNKLSNHRIINNGYFGINIKPDFELRVEKSAWSIDFYNRYNMIAVSDNSQTISLFYLATEHQEAKFYTVSTHQALHNIPDINFIKDDDDDDDDDVPVNEKLEITVFVSCASISCELLVFEFKMTKVFGPLPNNVYLDGDDDEYMGFEGVETHRSITIDTEEDFFRTDRELEDEDEDDQQIQSSLNFKRVKFAKPIVISRAVLGDDVWTTNFIDGKFFKEVGSLKSMTGDPWLDEKKMINKIILQNEKLDVESDPCLSSDLGLVARFQNFDIPTILLNRHHPLGGGNDNNFQLGFKKPFNSTTDSFRRIRKIYDEYYLTKQRSKIKNHKSFNGKNYWEPIIKTKFNNKFLIVTTSSKMGLFRCDKLLCNASCKSVFDFTISYGEEASYSNRLSITQIIPELSCIVSASQIGLVTIMRLCSHRGCYAFRQEYIFPNANRLALGDRGYRTITGVATRKMIPINEDNLPKYIIYITYIDGAVLTYQLEEKDDGGLRLNEVY</sequence>
<protein>
    <recommendedName>
        <fullName evidence="4">CRT10-domain-containing protein</fullName>
    </recommendedName>
</protein>
<accession>A0A1E4TXG2</accession>
<proteinExistence type="predicted"/>
<gene>
    <name evidence="2" type="ORF">PACTADRAFT_49787</name>
</gene>
<keyword evidence="3" id="KW-1185">Reference proteome</keyword>
<dbReference type="EMBL" id="KV454013">
    <property type="protein sequence ID" value="ODV96440.1"/>
    <property type="molecule type" value="Genomic_DNA"/>
</dbReference>
<dbReference type="SUPFAM" id="SSF50978">
    <property type="entry name" value="WD40 repeat-like"/>
    <property type="match status" value="1"/>
</dbReference>
<dbReference type="AlphaFoldDB" id="A0A1E4TXG2"/>
<organism evidence="2 3">
    <name type="scientific">Pachysolen tannophilus NRRL Y-2460</name>
    <dbReference type="NCBI Taxonomy" id="669874"/>
    <lineage>
        <taxon>Eukaryota</taxon>
        <taxon>Fungi</taxon>
        <taxon>Dikarya</taxon>
        <taxon>Ascomycota</taxon>
        <taxon>Saccharomycotina</taxon>
        <taxon>Pichiomycetes</taxon>
        <taxon>Pachysolenaceae</taxon>
        <taxon>Pachysolen</taxon>
    </lineage>
</organism>
<evidence type="ECO:0000313" key="2">
    <source>
        <dbReference type="EMBL" id="ODV96440.1"/>
    </source>
</evidence>
<evidence type="ECO:0000256" key="1">
    <source>
        <dbReference type="SAM" id="MobiDB-lite"/>
    </source>
</evidence>
<feature type="compositionally biased region" description="Polar residues" evidence="1">
    <location>
        <begin position="21"/>
        <end position="30"/>
    </location>
</feature>
<feature type="region of interest" description="Disordered" evidence="1">
    <location>
        <begin position="21"/>
        <end position="43"/>
    </location>
</feature>